<keyword evidence="6" id="KW-0342">GTP-binding</keyword>
<evidence type="ECO:0000256" key="1">
    <source>
        <dbReference type="ARBA" id="ARBA00022598"/>
    </source>
</evidence>
<evidence type="ECO:0000256" key="3">
    <source>
        <dbReference type="ARBA" id="ARBA00022741"/>
    </source>
</evidence>
<dbReference type="GO" id="GO:0052618">
    <property type="term" value="F:coenzyme F420-0:L-glutamate ligase activity"/>
    <property type="evidence" value="ECO:0007669"/>
    <property type="project" value="TreeGrafter"/>
</dbReference>
<dbReference type="EMBL" id="LLXX01000153">
    <property type="protein sequence ID" value="KRR02169.1"/>
    <property type="molecule type" value="Genomic_DNA"/>
</dbReference>
<dbReference type="Proteomes" id="UP000051913">
    <property type="component" value="Unassembled WGS sequence"/>
</dbReference>
<reference evidence="9 10" key="1">
    <citation type="submission" date="2014-03" db="EMBL/GenBank/DDBJ databases">
        <title>Bradyrhizobium valentinum sp. nov., isolated from effective nodules of Lupinus mariae-josephae, a lupine endemic of basic-lime soils in Eastern Spain.</title>
        <authorList>
            <person name="Duran D."/>
            <person name="Rey L."/>
            <person name="Navarro A."/>
            <person name="Busquets A."/>
            <person name="Imperial J."/>
            <person name="Ruiz-Argueso T."/>
        </authorList>
    </citation>
    <scope>NUCLEOTIDE SEQUENCE [LARGE SCALE GENOMIC DNA]</scope>
    <source>
        <strain evidence="9 10">LmjM3</strain>
    </source>
</reference>
<gene>
    <name evidence="9" type="ORF">CP49_05220</name>
</gene>
<dbReference type="GO" id="GO:0005525">
    <property type="term" value="F:GTP binding"/>
    <property type="evidence" value="ECO:0007669"/>
    <property type="project" value="UniProtKB-KW"/>
</dbReference>
<dbReference type="PANTHER" id="PTHR47917">
    <property type="match status" value="1"/>
</dbReference>
<dbReference type="SUPFAM" id="SSF144010">
    <property type="entry name" value="CofE-like"/>
    <property type="match status" value="1"/>
</dbReference>
<organism evidence="9 10">
    <name type="scientific">Bradyrhizobium valentinum</name>
    <dbReference type="NCBI Taxonomy" id="1518501"/>
    <lineage>
        <taxon>Bacteria</taxon>
        <taxon>Pseudomonadati</taxon>
        <taxon>Pseudomonadota</taxon>
        <taxon>Alphaproteobacteria</taxon>
        <taxon>Hyphomicrobiales</taxon>
        <taxon>Nitrobacteraceae</taxon>
        <taxon>Bradyrhizobium</taxon>
    </lineage>
</organism>
<dbReference type="GO" id="GO:0046872">
    <property type="term" value="F:metal ion binding"/>
    <property type="evidence" value="ECO:0007669"/>
    <property type="project" value="UniProtKB-KW"/>
</dbReference>
<evidence type="ECO:0000259" key="8">
    <source>
        <dbReference type="Pfam" id="PF01996"/>
    </source>
</evidence>
<dbReference type="AlphaFoldDB" id="A0A0R3L2G8"/>
<dbReference type="InterPro" id="IPR008225">
    <property type="entry name" value="F420-0_g-glutamyl_ligase"/>
</dbReference>
<sequence length="254" mass="27091">MTRSITYTGLRGIPMVRPDDDLVSIIADGLTSAGIEVASGDIFVVAQKIVSKAENRYVDLDDVSPSARALELAKTVGKDPRHIEVVLSESSEVIRSRQNVIIVAHRLGFVMANAGIDQSNIDQGHSHRVLLLPKDPDDSCERLKSGLDQRFGVNVAVVMNDSFGRPWRNGVVGVAIGCAGLPALQNMIGEPDLFGRPMQVTEIAVADGLAAAASLVMGQAAEGQPIVHVRGLSCQAPAKPASVLVRPKEQDLFR</sequence>
<feature type="domain" description="Coenzyme F420:L-glutamate ligase-like" evidence="8">
    <location>
        <begin position="13"/>
        <end position="231"/>
    </location>
</feature>
<proteinExistence type="predicted"/>
<comment type="caution">
    <text evidence="9">The sequence shown here is derived from an EMBL/GenBank/DDBJ whole genome shotgun (WGS) entry which is preliminary data.</text>
</comment>
<keyword evidence="2" id="KW-0479">Metal-binding</keyword>
<name>A0A0R3L2G8_9BRAD</name>
<keyword evidence="4" id="KW-0460">Magnesium</keyword>
<dbReference type="RefSeq" id="WP_057853300.1">
    <property type="nucleotide sequence ID" value="NZ_LLXX01000153.1"/>
</dbReference>
<evidence type="ECO:0000256" key="5">
    <source>
        <dbReference type="ARBA" id="ARBA00022958"/>
    </source>
</evidence>
<evidence type="ECO:0000256" key="4">
    <source>
        <dbReference type="ARBA" id="ARBA00022842"/>
    </source>
</evidence>
<keyword evidence="5" id="KW-0630">Potassium</keyword>
<accession>A0A0R3L2G8</accession>
<evidence type="ECO:0000256" key="6">
    <source>
        <dbReference type="ARBA" id="ARBA00023134"/>
    </source>
</evidence>
<dbReference type="Gene3D" id="3.90.1660.10">
    <property type="entry name" value="CofE-like domain"/>
    <property type="match status" value="1"/>
</dbReference>
<dbReference type="STRING" id="1518501.CQ10_24050"/>
<protein>
    <submittedName>
        <fullName evidence="9">F420-0--gamma-glutamyl ligase</fullName>
    </submittedName>
</protein>
<evidence type="ECO:0000313" key="9">
    <source>
        <dbReference type="EMBL" id="KRR02169.1"/>
    </source>
</evidence>
<evidence type="ECO:0000313" key="10">
    <source>
        <dbReference type="Proteomes" id="UP000051913"/>
    </source>
</evidence>
<dbReference type="Pfam" id="PF01996">
    <property type="entry name" value="F420_ligase"/>
    <property type="match status" value="1"/>
</dbReference>
<keyword evidence="7" id="KW-0464">Manganese</keyword>
<evidence type="ECO:0000256" key="2">
    <source>
        <dbReference type="ARBA" id="ARBA00022723"/>
    </source>
</evidence>
<keyword evidence="3" id="KW-0547">Nucleotide-binding</keyword>
<dbReference type="PANTHER" id="PTHR47917:SF1">
    <property type="entry name" value="COENZYME F420:L-GLUTAMATE LIGASE"/>
    <property type="match status" value="1"/>
</dbReference>
<keyword evidence="10" id="KW-1185">Reference proteome</keyword>
<dbReference type="NCBIfam" id="TIGR01916">
    <property type="entry name" value="F420_cofE"/>
    <property type="match status" value="1"/>
</dbReference>
<keyword evidence="1 9" id="KW-0436">Ligase</keyword>
<dbReference type="Gene3D" id="3.30.1330.100">
    <property type="entry name" value="CofE-like"/>
    <property type="match status" value="1"/>
</dbReference>
<evidence type="ECO:0000256" key="7">
    <source>
        <dbReference type="ARBA" id="ARBA00023211"/>
    </source>
</evidence>
<dbReference type="InterPro" id="IPR002847">
    <property type="entry name" value="F420-0_gamma-glut_ligase-dom"/>
</dbReference>